<keyword evidence="2" id="KW-1185">Reference proteome</keyword>
<proteinExistence type="predicted"/>
<sequence length="75" mass="8539">MTERRLLLAKKKARRDAHANCCEVGQRCMALGKILFKQEQQQQKASDEICTIEGFMDSACHHTGEEYVPDVITID</sequence>
<evidence type="ECO:0000313" key="2">
    <source>
        <dbReference type="Proteomes" id="UP000596661"/>
    </source>
</evidence>
<dbReference type="Proteomes" id="UP000596661">
    <property type="component" value="Chromosome 4"/>
</dbReference>
<protein>
    <submittedName>
        <fullName evidence="1">Uncharacterized protein</fullName>
    </submittedName>
</protein>
<dbReference type="Gramene" id="evm.model.04.576">
    <property type="protein sequence ID" value="cds.evm.model.04.576"/>
    <property type="gene ID" value="evm.TU.04.576"/>
</dbReference>
<dbReference type="AlphaFoldDB" id="A0A803PI01"/>
<dbReference type="EnsemblPlants" id="evm.model.04.576">
    <property type="protein sequence ID" value="cds.evm.model.04.576"/>
    <property type="gene ID" value="evm.TU.04.576"/>
</dbReference>
<name>A0A803PI01_CANSA</name>
<evidence type="ECO:0000313" key="1">
    <source>
        <dbReference type="EnsemblPlants" id="cds.evm.model.04.576"/>
    </source>
</evidence>
<organism evidence="1 2">
    <name type="scientific">Cannabis sativa</name>
    <name type="common">Hemp</name>
    <name type="synonym">Marijuana</name>
    <dbReference type="NCBI Taxonomy" id="3483"/>
    <lineage>
        <taxon>Eukaryota</taxon>
        <taxon>Viridiplantae</taxon>
        <taxon>Streptophyta</taxon>
        <taxon>Embryophyta</taxon>
        <taxon>Tracheophyta</taxon>
        <taxon>Spermatophyta</taxon>
        <taxon>Magnoliopsida</taxon>
        <taxon>eudicotyledons</taxon>
        <taxon>Gunneridae</taxon>
        <taxon>Pentapetalae</taxon>
        <taxon>rosids</taxon>
        <taxon>fabids</taxon>
        <taxon>Rosales</taxon>
        <taxon>Cannabaceae</taxon>
        <taxon>Cannabis</taxon>
    </lineage>
</organism>
<accession>A0A803PI01</accession>
<reference evidence="1" key="1">
    <citation type="submission" date="2018-11" db="EMBL/GenBank/DDBJ databases">
        <authorList>
            <person name="Grassa J C."/>
        </authorList>
    </citation>
    <scope>NUCLEOTIDE SEQUENCE [LARGE SCALE GENOMIC DNA]</scope>
</reference>
<reference evidence="1" key="2">
    <citation type="submission" date="2021-03" db="UniProtKB">
        <authorList>
            <consortium name="EnsemblPlants"/>
        </authorList>
    </citation>
    <scope>IDENTIFICATION</scope>
</reference>
<dbReference type="EMBL" id="UZAU01000364">
    <property type="status" value="NOT_ANNOTATED_CDS"/>
    <property type="molecule type" value="Genomic_DNA"/>
</dbReference>